<keyword evidence="9" id="KW-0804">Transcription</keyword>
<evidence type="ECO:0000256" key="5">
    <source>
        <dbReference type="ARBA" id="ARBA00022843"/>
    </source>
</evidence>
<dbReference type="InterPro" id="IPR036960">
    <property type="entry name" value="T-box_sf"/>
</dbReference>
<evidence type="ECO:0000256" key="6">
    <source>
        <dbReference type="ARBA" id="ARBA00023015"/>
    </source>
</evidence>
<dbReference type="GO" id="GO:0005634">
    <property type="term" value="C:nucleus"/>
    <property type="evidence" value="ECO:0000318"/>
    <property type="project" value="GO_Central"/>
</dbReference>
<dbReference type="PRINTS" id="PR00937">
    <property type="entry name" value="TBOX"/>
</dbReference>
<evidence type="ECO:0000256" key="12">
    <source>
        <dbReference type="ARBA" id="ARBA00078344"/>
    </source>
</evidence>
<comment type="subcellular location">
    <subcellularLocation>
        <location evidence="1 14">Nucleus</location>
    </subcellularLocation>
</comment>
<evidence type="ECO:0000256" key="4">
    <source>
        <dbReference type="ARBA" id="ARBA00022553"/>
    </source>
</evidence>
<name>A0A7M7RD59_STRPU</name>
<dbReference type="GO" id="GO:0045893">
    <property type="term" value="P:positive regulation of DNA-templated transcription"/>
    <property type="evidence" value="ECO:0007669"/>
    <property type="project" value="InterPro"/>
</dbReference>
<evidence type="ECO:0000313" key="18">
    <source>
        <dbReference type="Proteomes" id="UP000007110"/>
    </source>
</evidence>
<dbReference type="RefSeq" id="XP_791266.2">
    <property type="nucleotide sequence ID" value="XM_786173.5"/>
</dbReference>
<dbReference type="OMA" id="INNMLCH"/>
<dbReference type="PROSITE" id="PS01264">
    <property type="entry name" value="TBOX_2"/>
    <property type="match status" value="1"/>
</dbReference>
<dbReference type="GO" id="GO:0000785">
    <property type="term" value="C:chromatin"/>
    <property type="evidence" value="ECO:0000318"/>
    <property type="project" value="GO_Central"/>
</dbReference>
<feature type="region of interest" description="Disordered" evidence="15">
    <location>
        <begin position="724"/>
        <end position="751"/>
    </location>
</feature>
<evidence type="ECO:0000259" key="16">
    <source>
        <dbReference type="PROSITE" id="PS50252"/>
    </source>
</evidence>
<dbReference type="AlphaFoldDB" id="A0A7M7RD59"/>
<organism evidence="17 18">
    <name type="scientific">Strongylocentrotus purpuratus</name>
    <name type="common">Purple sea urchin</name>
    <dbReference type="NCBI Taxonomy" id="7668"/>
    <lineage>
        <taxon>Eukaryota</taxon>
        <taxon>Metazoa</taxon>
        <taxon>Echinodermata</taxon>
        <taxon>Eleutherozoa</taxon>
        <taxon>Echinozoa</taxon>
        <taxon>Echinoidea</taxon>
        <taxon>Euechinoidea</taxon>
        <taxon>Echinacea</taxon>
        <taxon>Camarodonta</taxon>
        <taxon>Echinidea</taxon>
        <taxon>Strongylocentrotidae</taxon>
        <taxon>Strongylocentrotus</taxon>
    </lineage>
</organism>
<dbReference type="GO" id="GO:0000978">
    <property type="term" value="F:RNA polymerase II cis-regulatory region sequence-specific DNA binding"/>
    <property type="evidence" value="ECO:0000318"/>
    <property type="project" value="GO_Central"/>
</dbReference>
<evidence type="ECO:0000256" key="8">
    <source>
        <dbReference type="ARBA" id="ARBA00023159"/>
    </source>
</evidence>
<evidence type="ECO:0000256" key="1">
    <source>
        <dbReference type="ARBA" id="ARBA00004123"/>
    </source>
</evidence>
<feature type="compositionally biased region" description="Basic residues" evidence="15">
    <location>
        <begin position="609"/>
        <end position="627"/>
    </location>
</feature>
<dbReference type="SMART" id="SM00425">
    <property type="entry name" value="TBOX"/>
    <property type="match status" value="1"/>
</dbReference>
<dbReference type="OrthoDB" id="7442607at2759"/>
<dbReference type="InterPro" id="IPR008967">
    <property type="entry name" value="p53-like_TF_DNA-bd_sf"/>
</dbReference>
<dbReference type="InterPro" id="IPR001699">
    <property type="entry name" value="TF_T-box"/>
</dbReference>
<dbReference type="GeneID" id="586389"/>
<dbReference type="Proteomes" id="UP000007110">
    <property type="component" value="Unassembled WGS sequence"/>
</dbReference>
<evidence type="ECO:0000256" key="14">
    <source>
        <dbReference type="PROSITE-ProRule" id="PRU00201"/>
    </source>
</evidence>
<dbReference type="InParanoid" id="A0A7M7RD59"/>
<dbReference type="KEGG" id="spu:586389"/>
<comment type="caution">
    <text evidence="14">Lacks conserved residue(s) required for the propagation of feature annotation.</text>
</comment>
<evidence type="ECO:0000256" key="15">
    <source>
        <dbReference type="SAM" id="MobiDB-lite"/>
    </source>
</evidence>
<dbReference type="InterPro" id="IPR018186">
    <property type="entry name" value="TF_T-box_CS"/>
</dbReference>
<feature type="region of interest" description="Disordered" evidence="15">
    <location>
        <begin position="313"/>
        <end position="363"/>
    </location>
</feature>
<feature type="region of interest" description="Disordered" evidence="15">
    <location>
        <begin position="767"/>
        <end position="788"/>
    </location>
</feature>
<keyword evidence="6" id="KW-0805">Transcription regulation</keyword>
<evidence type="ECO:0000256" key="13">
    <source>
        <dbReference type="ARBA" id="ARBA00081928"/>
    </source>
</evidence>
<dbReference type="PROSITE" id="PS01283">
    <property type="entry name" value="TBOX_1"/>
    <property type="match status" value="1"/>
</dbReference>
<feature type="compositionally biased region" description="Acidic residues" evidence="15">
    <location>
        <begin position="31"/>
        <end position="43"/>
    </location>
</feature>
<keyword evidence="5" id="KW-0832">Ubl conjugation</keyword>
<dbReference type="GO" id="GO:0006357">
    <property type="term" value="P:regulation of transcription by RNA polymerase II"/>
    <property type="evidence" value="ECO:0000318"/>
    <property type="project" value="GO_Central"/>
</dbReference>
<sequence>MMGEEFQHTTDQDIEHDTATNPTKLKKTEPEESDEVYEDENLDRDDGSNGSEDTNCEKSTVEQFHTNKLISNADHNVGDPNNDYPCNKFELCEIKSNLENSQTGRQSDLFQRNGHAHENAEQFSLHDFNAHHDSDGNSQRCYPFPSLQNQRQQQSNLPQYLLNTNCTLSNFTSIPTPPPATSHSQQVRLGAAPYADGFQHLSQTNQAHRQISEIETPSVNDALNHNLHGTGFTLHGNSQTTSSGCSNTDAKLSTSANHNQIQQHLQQQQQPLQEFDMKKELEHGDIHAPPFFVENTPPLHQTTHTLPQQLIGGSLGPPSSHSFVHHHNRASHGQEDENAKSHLSSHIVSQPYPPPAGHQHVEVANGPGKASVYLCNRDLWRKFHQHKTEMIITKQGRRMFPQLVFKLTGLNPTSQYNVFVDMVLCDPNQWKFQCGKWIPCGQAENIPKVSNIYLHPDSPSNGLHWMHQDIVFSKLKLTNHRAKDNGFVILNSMHQYQPRIHVLELSESRSIQTHSFPETQFFGVTAYQNTDVTQLKIDYNPFAKGFRDNYDNLSPRDISILSNAPRSKNVTVSRNSCPAPVVNAANIAMGQFPAMISHQSGHYQHPYHHHAHHAHYHPPPHHQHQQRPHLPLPTFHHRPPQLAPAGSIGQTPAGCTTGPTGGNFRLPNPDETAFKLVGNASHLSRPTFVPISPPDSSTSSPKPFPIPVPTSLAPIIVQNSICSTQQGQQMLQQQQQHDEGQLPSPSDSITANADSKTIHYRSSAGVVVDLPTPGEPSPQLDIPHFPSMHTSTACPDTHKLLDRQDMTWLNTPPSSDCSPDSKSNSSDSGGQAAKRQKMSEEQLSEGTSPKLSDPGDQSNGATSYDFTSTIDHGYINQEGAKHNYPQTNIHAQSNAPHQVFQPYGNMYFPQSFPSFTSQPSTMNGYNIPQQPYNSINNMLCHGQSYPNA</sequence>
<keyword evidence="8" id="KW-0010">Activator</keyword>
<feature type="compositionally biased region" description="Low complexity" evidence="15">
    <location>
        <begin position="812"/>
        <end position="828"/>
    </location>
</feature>
<feature type="compositionally biased region" description="Polar residues" evidence="15">
    <location>
        <begin position="844"/>
        <end position="866"/>
    </location>
</feature>
<evidence type="ECO:0000256" key="11">
    <source>
        <dbReference type="ARBA" id="ARBA00072238"/>
    </source>
</evidence>
<feature type="region of interest" description="Disordered" evidence="15">
    <location>
        <begin position="609"/>
        <end position="628"/>
    </location>
</feature>
<dbReference type="InterPro" id="IPR046360">
    <property type="entry name" value="T-box_DNA-bd"/>
</dbReference>
<feature type="region of interest" description="Disordered" evidence="15">
    <location>
        <begin position="1"/>
        <end position="56"/>
    </location>
</feature>
<evidence type="ECO:0000256" key="7">
    <source>
        <dbReference type="ARBA" id="ARBA00023125"/>
    </source>
</evidence>
<dbReference type="SUPFAM" id="SSF49417">
    <property type="entry name" value="p53-like transcription factors"/>
    <property type="match status" value="1"/>
</dbReference>
<dbReference type="EnsemblMetazoa" id="XM_786173">
    <property type="protein sequence ID" value="XP_791266"/>
    <property type="gene ID" value="LOC586389"/>
</dbReference>
<keyword evidence="4" id="KW-0597">Phosphoprotein</keyword>
<feature type="compositionally biased region" description="Low complexity" evidence="15">
    <location>
        <begin position="725"/>
        <end position="735"/>
    </location>
</feature>
<dbReference type="Pfam" id="PF00907">
    <property type="entry name" value="T-box"/>
    <property type="match status" value="1"/>
</dbReference>
<proteinExistence type="predicted"/>
<keyword evidence="2" id="KW-0678">Repressor</keyword>
<reference evidence="18" key="1">
    <citation type="submission" date="2015-02" db="EMBL/GenBank/DDBJ databases">
        <title>Genome sequencing for Strongylocentrotus purpuratus.</title>
        <authorList>
            <person name="Murali S."/>
            <person name="Liu Y."/>
            <person name="Vee V."/>
            <person name="English A."/>
            <person name="Wang M."/>
            <person name="Skinner E."/>
            <person name="Han Y."/>
            <person name="Muzny D.M."/>
            <person name="Worley K.C."/>
            <person name="Gibbs R.A."/>
        </authorList>
    </citation>
    <scope>NUCLEOTIDE SEQUENCE</scope>
</reference>
<dbReference type="Gene3D" id="2.60.40.820">
    <property type="entry name" value="Transcription factor, T-box"/>
    <property type="match status" value="1"/>
</dbReference>
<evidence type="ECO:0000256" key="3">
    <source>
        <dbReference type="ARBA" id="ARBA00022499"/>
    </source>
</evidence>
<dbReference type="PROSITE" id="PS50252">
    <property type="entry name" value="TBOX_3"/>
    <property type="match status" value="1"/>
</dbReference>
<dbReference type="GO" id="GO:0045892">
    <property type="term" value="P:negative regulation of DNA-templated transcription"/>
    <property type="evidence" value="ECO:0007669"/>
    <property type="project" value="UniProtKB-ARBA"/>
</dbReference>
<accession>A0A7M7RD59</accession>
<evidence type="ECO:0000313" key="17">
    <source>
        <dbReference type="EnsemblMetazoa" id="XP_791266"/>
    </source>
</evidence>
<dbReference type="PANTHER" id="PTHR11267:SF201">
    <property type="entry name" value="T-BOX DOMAIN-CONTAINING PROTEIN"/>
    <property type="match status" value="1"/>
</dbReference>
<keyword evidence="10 14" id="KW-0539">Nucleus</keyword>
<dbReference type="FunFam" id="2.60.40.820:FF:000011">
    <property type="entry name" value="T-box transcription factor TBX21"/>
    <property type="match status" value="1"/>
</dbReference>
<reference evidence="17" key="2">
    <citation type="submission" date="2021-01" db="UniProtKB">
        <authorList>
            <consortium name="EnsemblMetazoa"/>
        </authorList>
    </citation>
    <scope>IDENTIFICATION</scope>
</reference>
<evidence type="ECO:0000256" key="9">
    <source>
        <dbReference type="ARBA" id="ARBA00023163"/>
    </source>
</evidence>
<feature type="compositionally biased region" description="Basic and acidic residues" evidence="15">
    <location>
        <begin position="1"/>
        <end position="18"/>
    </location>
</feature>
<dbReference type="PANTHER" id="PTHR11267">
    <property type="entry name" value="T-BOX PROTEIN-RELATED"/>
    <property type="match status" value="1"/>
</dbReference>
<keyword evidence="7 14" id="KW-0238">DNA-binding</keyword>
<keyword evidence="18" id="KW-1185">Reference proteome</keyword>
<feature type="domain" description="T-box" evidence="16">
    <location>
        <begin position="374"/>
        <end position="548"/>
    </location>
</feature>
<keyword evidence="3" id="KW-1017">Isopeptide bond</keyword>
<dbReference type="GO" id="GO:0001708">
    <property type="term" value="P:cell fate specification"/>
    <property type="evidence" value="ECO:0000318"/>
    <property type="project" value="GO_Central"/>
</dbReference>
<evidence type="ECO:0000256" key="2">
    <source>
        <dbReference type="ARBA" id="ARBA00022491"/>
    </source>
</evidence>
<evidence type="ECO:0000256" key="10">
    <source>
        <dbReference type="ARBA" id="ARBA00023242"/>
    </source>
</evidence>
<dbReference type="GO" id="GO:0000981">
    <property type="term" value="F:DNA-binding transcription factor activity, RNA polymerase II-specific"/>
    <property type="evidence" value="ECO:0000318"/>
    <property type="project" value="GO_Central"/>
</dbReference>
<protein>
    <recommendedName>
        <fullName evidence="11">T-box transcription factor TBX21</fullName>
    </recommendedName>
    <alternativeName>
        <fullName evidence="12">T-cell-specific T-box transcription factor T-bet</fullName>
    </alternativeName>
    <alternativeName>
        <fullName evidence="13">Transcription factor TBLYM</fullName>
    </alternativeName>
</protein>
<feature type="region of interest" description="Disordered" evidence="15">
    <location>
        <begin position="807"/>
        <end position="866"/>
    </location>
</feature>